<name>A0A9N8YLX6_9GLOM</name>
<proteinExistence type="predicted"/>
<evidence type="ECO:0000256" key="1">
    <source>
        <dbReference type="SAM" id="Coils"/>
    </source>
</evidence>
<evidence type="ECO:0000313" key="3">
    <source>
        <dbReference type="EMBL" id="CAG8432734.1"/>
    </source>
</evidence>
<sequence length="322" mass="36192">MLRNYPTSLNDDLIVEPPQGKINAYTGPEFVQERKNRQIKFHDTQICSLIKLESEERKKHRLKFLEHIKSQYGYLLKEDGKLPIQSALLAGPLVNLVQKGENNLIDVVSNSNSGMGSVVESVMESVIEEGEENSIKNSVRRNSTRRSSAGGSSVTGVGGINNNLITGKLGLVVNSGGGGVLVNSGSENPIGKEKEECSREYSGVVNLGGENSVAGSVESLEEGEIVDEYMELVKDRPFTLYDQLYQKFQEEYEEKQQIFQAKKENLLEIQENIMTSTLRLVADNMGQEKTLEKILEVDHHIENLDLIMNYFRELFQEFREDI</sequence>
<evidence type="ECO:0000256" key="2">
    <source>
        <dbReference type="SAM" id="MobiDB-lite"/>
    </source>
</evidence>
<dbReference type="Proteomes" id="UP000789706">
    <property type="component" value="Unassembled WGS sequence"/>
</dbReference>
<feature type="region of interest" description="Disordered" evidence="2">
    <location>
        <begin position="130"/>
        <end position="153"/>
    </location>
</feature>
<dbReference type="EMBL" id="CAJVPK010000002">
    <property type="protein sequence ID" value="CAG8432734.1"/>
    <property type="molecule type" value="Genomic_DNA"/>
</dbReference>
<gene>
    <name evidence="3" type="ORF">DEBURN_LOCUS62</name>
</gene>
<protein>
    <submittedName>
        <fullName evidence="3">7061_t:CDS:1</fullName>
    </submittedName>
</protein>
<feature type="coiled-coil region" evidence="1">
    <location>
        <begin position="245"/>
        <end position="272"/>
    </location>
</feature>
<dbReference type="AlphaFoldDB" id="A0A9N8YLX6"/>
<dbReference type="OrthoDB" id="10508914at2759"/>
<evidence type="ECO:0000313" key="4">
    <source>
        <dbReference type="Proteomes" id="UP000789706"/>
    </source>
</evidence>
<keyword evidence="4" id="KW-1185">Reference proteome</keyword>
<accession>A0A9N8YLX6</accession>
<comment type="caution">
    <text evidence="3">The sequence shown here is derived from an EMBL/GenBank/DDBJ whole genome shotgun (WGS) entry which is preliminary data.</text>
</comment>
<organism evidence="3 4">
    <name type="scientific">Diversispora eburnea</name>
    <dbReference type="NCBI Taxonomy" id="1213867"/>
    <lineage>
        <taxon>Eukaryota</taxon>
        <taxon>Fungi</taxon>
        <taxon>Fungi incertae sedis</taxon>
        <taxon>Mucoromycota</taxon>
        <taxon>Glomeromycotina</taxon>
        <taxon>Glomeromycetes</taxon>
        <taxon>Diversisporales</taxon>
        <taxon>Diversisporaceae</taxon>
        <taxon>Diversispora</taxon>
    </lineage>
</organism>
<reference evidence="3" key="1">
    <citation type="submission" date="2021-06" db="EMBL/GenBank/DDBJ databases">
        <authorList>
            <person name="Kallberg Y."/>
            <person name="Tangrot J."/>
            <person name="Rosling A."/>
        </authorList>
    </citation>
    <scope>NUCLEOTIDE SEQUENCE</scope>
    <source>
        <strain evidence="3">AZ414A</strain>
    </source>
</reference>
<keyword evidence="1" id="KW-0175">Coiled coil</keyword>